<evidence type="ECO:0000256" key="9">
    <source>
        <dbReference type="ARBA" id="ARBA00022771"/>
    </source>
</evidence>
<dbReference type="InterPro" id="IPR013083">
    <property type="entry name" value="Znf_RING/FYVE/PHD"/>
</dbReference>
<evidence type="ECO:0000313" key="17">
    <source>
        <dbReference type="Proteomes" id="UP000825729"/>
    </source>
</evidence>
<comment type="cofactor">
    <cofactor evidence="2">
        <name>Zn(2+)</name>
        <dbReference type="ChEBI" id="CHEBI:29105"/>
    </cofactor>
</comment>
<dbReference type="GO" id="GO:0016567">
    <property type="term" value="P:protein ubiquitination"/>
    <property type="evidence" value="ECO:0007669"/>
    <property type="project" value="InterPro"/>
</dbReference>
<keyword evidence="7" id="KW-0479">Metal-binding</keyword>
<dbReference type="Gene3D" id="3.30.40.10">
    <property type="entry name" value="Zinc/RING finger domain, C3HC4 (zinc finger)"/>
    <property type="match status" value="1"/>
</dbReference>
<evidence type="ECO:0000256" key="1">
    <source>
        <dbReference type="ARBA" id="ARBA00001798"/>
    </source>
</evidence>
<dbReference type="Gene3D" id="1.20.120.1750">
    <property type="match status" value="1"/>
</dbReference>
<evidence type="ECO:0000256" key="13">
    <source>
        <dbReference type="SAM" id="MobiDB-lite"/>
    </source>
</evidence>
<dbReference type="Pfam" id="PF00097">
    <property type="entry name" value="zf-C3HC4"/>
    <property type="match status" value="1"/>
</dbReference>
<evidence type="ECO:0000256" key="10">
    <source>
        <dbReference type="ARBA" id="ARBA00022786"/>
    </source>
</evidence>
<feature type="domain" description="RING-type" evidence="15">
    <location>
        <begin position="113"/>
        <end position="326"/>
    </location>
</feature>
<evidence type="ECO:0000256" key="7">
    <source>
        <dbReference type="ARBA" id="ARBA00022723"/>
    </source>
</evidence>
<dbReference type="GO" id="GO:0008270">
    <property type="term" value="F:zinc ion binding"/>
    <property type="evidence" value="ECO:0007669"/>
    <property type="project" value="UniProtKB-KW"/>
</dbReference>
<dbReference type="PROSITE" id="PS51873">
    <property type="entry name" value="TRIAD"/>
    <property type="match status" value="1"/>
</dbReference>
<dbReference type="Pfam" id="PF22191">
    <property type="entry name" value="IBR_1"/>
    <property type="match status" value="1"/>
</dbReference>
<dbReference type="Pfam" id="PF01485">
    <property type="entry name" value="IBR"/>
    <property type="match status" value="1"/>
</dbReference>
<feature type="region of interest" description="Disordered" evidence="13">
    <location>
        <begin position="88"/>
        <end position="111"/>
    </location>
</feature>
<comment type="function">
    <text evidence="3">Might act as an E3 ubiquitin-protein ligase, or as part of E3 complex, which accepts ubiquitin from specific E2 ubiquitin-conjugating enzymes and then transfers it to substrates.</text>
</comment>
<dbReference type="CDD" id="cd22582">
    <property type="entry name" value="BRcat_RBR_unk"/>
    <property type="match status" value="1"/>
</dbReference>
<dbReference type="EC" id="2.3.2.31" evidence="5"/>
<protein>
    <recommendedName>
        <fullName evidence="5">RBR-type E3 ubiquitin transferase</fullName>
        <ecNumber evidence="5">2.3.2.31</ecNumber>
    </recommendedName>
</protein>
<dbReference type="CDD" id="cd22584">
    <property type="entry name" value="Rcat_RBR_unk"/>
    <property type="match status" value="1"/>
</dbReference>
<comment type="catalytic activity">
    <reaction evidence="1">
        <text>[E2 ubiquitin-conjugating enzyme]-S-ubiquitinyl-L-cysteine + [acceptor protein]-L-lysine = [E2 ubiquitin-conjugating enzyme]-L-cysteine + [acceptor protein]-N(6)-ubiquitinyl-L-lysine.</text>
        <dbReference type="EC" id="2.3.2.31"/>
    </reaction>
</comment>
<keyword evidence="11" id="KW-0862">Zinc</keyword>
<gene>
    <name evidence="16" type="ORF">H6P81_002110</name>
</gene>
<dbReference type="PROSITE" id="PS50089">
    <property type="entry name" value="ZF_RING_2"/>
    <property type="match status" value="1"/>
</dbReference>
<comment type="similarity">
    <text evidence="4">Belongs to the RBR family. Ariadne subfamily.</text>
</comment>
<dbReference type="PANTHER" id="PTHR11685">
    <property type="entry name" value="RBR FAMILY RING FINGER AND IBR DOMAIN-CONTAINING"/>
    <property type="match status" value="1"/>
</dbReference>
<evidence type="ECO:0000256" key="6">
    <source>
        <dbReference type="ARBA" id="ARBA00022679"/>
    </source>
</evidence>
<dbReference type="InterPro" id="IPR017907">
    <property type="entry name" value="Znf_RING_CS"/>
</dbReference>
<dbReference type="EMBL" id="JAINDJ010000002">
    <property type="protein sequence ID" value="KAG9457602.1"/>
    <property type="molecule type" value="Genomic_DNA"/>
</dbReference>
<keyword evidence="17" id="KW-1185">Reference proteome</keyword>
<feature type="region of interest" description="Disordered" evidence="13">
    <location>
        <begin position="1"/>
        <end position="40"/>
    </location>
</feature>
<evidence type="ECO:0000259" key="15">
    <source>
        <dbReference type="PROSITE" id="PS51873"/>
    </source>
</evidence>
<evidence type="ECO:0000256" key="5">
    <source>
        <dbReference type="ARBA" id="ARBA00012251"/>
    </source>
</evidence>
<name>A0AAV7FC32_ARIFI</name>
<evidence type="ECO:0000256" key="4">
    <source>
        <dbReference type="ARBA" id="ARBA00005884"/>
    </source>
</evidence>
<organism evidence="16 17">
    <name type="scientific">Aristolochia fimbriata</name>
    <name type="common">White veined hardy Dutchman's pipe vine</name>
    <dbReference type="NCBI Taxonomy" id="158543"/>
    <lineage>
        <taxon>Eukaryota</taxon>
        <taxon>Viridiplantae</taxon>
        <taxon>Streptophyta</taxon>
        <taxon>Embryophyta</taxon>
        <taxon>Tracheophyta</taxon>
        <taxon>Spermatophyta</taxon>
        <taxon>Magnoliopsida</taxon>
        <taxon>Magnoliidae</taxon>
        <taxon>Piperales</taxon>
        <taxon>Aristolochiaceae</taxon>
        <taxon>Aristolochia</taxon>
    </lineage>
</organism>
<dbReference type="InterPro" id="IPR031127">
    <property type="entry name" value="E3_UB_ligase_RBR"/>
</dbReference>
<feature type="domain" description="RING-type" evidence="14">
    <location>
        <begin position="117"/>
        <end position="162"/>
    </location>
</feature>
<dbReference type="InterPro" id="IPR001841">
    <property type="entry name" value="Znf_RING"/>
</dbReference>
<dbReference type="SUPFAM" id="SSF57850">
    <property type="entry name" value="RING/U-box"/>
    <property type="match status" value="3"/>
</dbReference>
<dbReference type="InterPro" id="IPR018957">
    <property type="entry name" value="Znf_C3HC4_RING-type"/>
</dbReference>
<evidence type="ECO:0000256" key="12">
    <source>
        <dbReference type="PROSITE-ProRule" id="PRU00175"/>
    </source>
</evidence>
<evidence type="ECO:0000256" key="8">
    <source>
        <dbReference type="ARBA" id="ARBA00022737"/>
    </source>
</evidence>
<keyword evidence="6" id="KW-0808">Transferase</keyword>
<evidence type="ECO:0000256" key="11">
    <source>
        <dbReference type="ARBA" id="ARBA00022833"/>
    </source>
</evidence>
<evidence type="ECO:0000313" key="16">
    <source>
        <dbReference type="EMBL" id="KAG9457602.1"/>
    </source>
</evidence>
<evidence type="ECO:0000259" key="14">
    <source>
        <dbReference type="PROSITE" id="PS50089"/>
    </source>
</evidence>
<keyword evidence="8" id="KW-0677">Repeat</keyword>
<dbReference type="AlphaFoldDB" id="A0AAV7FC32"/>
<dbReference type="Proteomes" id="UP000825729">
    <property type="component" value="Unassembled WGS sequence"/>
</dbReference>
<dbReference type="PROSITE" id="PS00518">
    <property type="entry name" value="ZF_RING_1"/>
    <property type="match status" value="1"/>
</dbReference>
<feature type="compositionally biased region" description="Low complexity" evidence="13">
    <location>
        <begin position="96"/>
        <end position="111"/>
    </location>
</feature>
<evidence type="ECO:0000256" key="2">
    <source>
        <dbReference type="ARBA" id="ARBA00001947"/>
    </source>
</evidence>
<keyword evidence="10" id="KW-0833">Ubl conjugation pathway</keyword>
<keyword evidence="9 12" id="KW-0863">Zinc-finger</keyword>
<dbReference type="SMART" id="SM00647">
    <property type="entry name" value="IBR"/>
    <property type="match status" value="2"/>
</dbReference>
<proteinExistence type="inferred from homology"/>
<dbReference type="GO" id="GO:0061630">
    <property type="term" value="F:ubiquitin protein ligase activity"/>
    <property type="evidence" value="ECO:0007669"/>
    <property type="project" value="UniProtKB-EC"/>
</dbReference>
<dbReference type="InterPro" id="IPR002867">
    <property type="entry name" value="IBR_dom"/>
</dbReference>
<feature type="compositionally biased region" description="Basic and acidic residues" evidence="13">
    <location>
        <begin position="1"/>
        <end position="10"/>
    </location>
</feature>
<sequence length="337" mass="38171">MEDRSHEHGYLDSGASSSASSSDDVSIVSSSTAKVDDDDDEDDYYSILANAGTTAFPLSIDSYPEELQLQEVIVSSLWVNQTDRRKKEKMKKKNISVSEESGSSSAASSSNTSTAFCNICMEMKPWGEMFDQDKCSHVFCFDCVSKHIAAKVQENTSSVPCPEINCNVALEPQFCQAFLPLEVFQRWADALCESLILASQKFYCPFRDCQALMVDDAGEVIRASECATCRRLFCAQCKVPWHPDLLCEEFQKLDVNERENEDRMLVELAKEKKWQRCPRCKFIVEKSDGCLHITCRCKYEFCYRCGCEWRDTHRCPVEGEGSTQYYSRLGSCSFITV</sequence>
<evidence type="ECO:0000256" key="3">
    <source>
        <dbReference type="ARBA" id="ARBA00003976"/>
    </source>
</evidence>
<reference evidence="16 17" key="1">
    <citation type="submission" date="2021-07" db="EMBL/GenBank/DDBJ databases">
        <title>The Aristolochia fimbriata genome: insights into angiosperm evolution, floral development and chemical biosynthesis.</title>
        <authorList>
            <person name="Jiao Y."/>
        </authorList>
    </citation>
    <scope>NUCLEOTIDE SEQUENCE [LARGE SCALE GENOMIC DNA]</scope>
    <source>
        <strain evidence="16">IBCAS-2021</strain>
        <tissue evidence="16">Leaf</tissue>
    </source>
</reference>
<accession>A0AAV7FC32</accession>
<feature type="compositionally biased region" description="Low complexity" evidence="13">
    <location>
        <begin position="12"/>
        <end position="31"/>
    </location>
</feature>
<comment type="caution">
    <text evidence="16">The sequence shown here is derived from an EMBL/GenBank/DDBJ whole genome shotgun (WGS) entry which is preliminary data.</text>
</comment>
<dbReference type="FunFam" id="3.30.40.10:FF:000230">
    <property type="entry name" value="RBR-type E3 ubiquitin transferase"/>
    <property type="match status" value="1"/>
</dbReference>
<dbReference type="InterPro" id="IPR044066">
    <property type="entry name" value="TRIAD_supradom"/>
</dbReference>